<comment type="caution">
    <text evidence="6">The sequence shown here is derived from an EMBL/GenBank/DDBJ whole genome shotgun (WGS) entry which is preliminary data.</text>
</comment>
<dbReference type="RefSeq" id="WP_210133031.1">
    <property type="nucleotide sequence ID" value="NZ_JABEXP010000004.1"/>
</dbReference>
<dbReference type="Gene3D" id="1.10.357.10">
    <property type="entry name" value="Tetracycline Repressor, domain 2"/>
    <property type="match status" value="1"/>
</dbReference>
<evidence type="ECO:0000259" key="5">
    <source>
        <dbReference type="PROSITE" id="PS50977"/>
    </source>
</evidence>
<dbReference type="PANTHER" id="PTHR47506">
    <property type="entry name" value="TRANSCRIPTIONAL REGULATORY PROTEIN"/>
    <property type="match status" value="1"/>
</dbReference>
<dbReference type="Proteomes" id="UP001226084">
    <property type="component" value="Unassembled WGS sequence"/>
</dbReference>
<dbReference type="GO" id="GO:0003677">
    <property type="term" value="F:DNA binding"/>
    <property type="evidence" value="ECO:0007669"/>
    <property type="project" value="UniProtKB-UniRule"/>
</dbReference>
<dbReference type="SUPFAM" id="SSF48498">
    <property type="entry name" value="Tetracyclin repressor-like, C-terminal domain"/>
    <property type="match status" value="1"/>
</dbReference>
<feature type="domain" description="HTH tetR-type" evidence="5">
    <location>
        <begin position="15"/>
        <end position="75"/>
    </location>
</feature>
<dbReference type="PANTHER" id="PTHR47506:SF1">
    <property type="entry name" value="HTH-TYPE TRANSCRIPTIONAL REGULATOR YJDC"/>
    <property type="match status" value="1"/>
</dbReference>
<evidence type="ECO:0000256" key="4">
    <source>
        <dbReference type="PROSITE-ProRule" id="PRU00335"/>
    </source>
</evidence>
<feature type="DNA-binding region" description="H-T-H motif" evidence="4">
    <location>
        <begin position="38"/>
        <end position="57"/>
    </location>
</feature>
<protein>
    <submittedName>
        <fullName evidence="6">TetR/AcrR family transcriptional repressor for divergent bdcA</fullName>
    </submittedName>
</protein>
<evidence type="ECO:0000313" key="6">
    <source>
        <dbReference type="EMBL" id="MDQ1110239.1"/>
    </source>
</evidence>
<dbReference type="PROSITE" id="PS01081">
    <property type="entry name" value="HTH_TETR_1"/>
    <property type="match status" value="1"/>
</dbReference>
<dbReference type="AlphaFoldDB" id="A0AAP5EAP1"/>
<dbReference type="InterPro" id="IPR009057">
    <property type="entry name" value="Homeodomain-like_sf"/>
</dbReference>
<evidence type="ECO:0000256" key="1">
    <source>
        <dbReference type="ARBA" id="ARBA00023015"/>
    </source>
</evidence>
<keyword evidence="1" id="KW-0805">Transcription regulation</keyword>
<dbReference type="PROSITE" id="PS50977">
    <property type="entry name" value="HTH_TETR_2"/>
    <property type="match status" value="1"/>
</dbReference>
<dbReference type="EMBL" id="JAUTAS010000001">
    <property type="protein sequence ID" value="MDQ1110239.1"/>
    <property type="molecule type" value="Genomic_DNA"/>
</dbReference>
<evidence type="ECO:0000256" key="2">
    <source>
        <dbReference type="ARBA" id="ARBA00023125"/>
    </source>
</evidence>
<dbReference type="InterPro" id="IPR036271">
    <property type="entry name" value="Tet_transcr_reg_TetR-rel_C_sf"/>
</dbReference>
<evidence type="ECO:0000313" key="7">
    <source>
        <dbReference type="Proteomes" id="UP001226084"/>
    </source>
</evidence>
<dbReference type="InterPro" id="IPR023772">
    <property type="entry name" value="DNA-bd_HTH_TetR-type_CS"/>
</dbReference>
<dbReference type="InterPro" id="IPR001647">
    <property type="entry name" value="HTH_TetR"/>
</dbReference>
<organism evidence="6 7">
    <name type="scientific">Stenotrophomonas rhizophila</name>
    <dbReference type="NCBI Taxonomy" id="216778"/>
    <lineage>
        <taxon>Bacteria</taxon>
        <taxon>Pseudomonadati</taxon>
        <taxon>Pseudomonadota</taxon>
        <taxon>Gammaproteobacteria</taxon>
        <taxon>Lysobacterales</taxon>
        <taxon>Lysobacteraceae</taxon>
        <taxon>Stenotrophomonas</taxon>
    </lineage>
</organism>
<keyword evidence="2 4" id="KW-0238">DNA-binding</keyword>
<name>A0AAP5EAP1_9GAMM</name>
<proteinExistence type="predicted"/>
<dbReference type="Gene3D" id="1.10.10.60">
    <property type="entry name" value="Homeodomain-like"/>
    <property type="match status" value="1"/>
</dbReference>
<evidence type="ECO:0000256" key="3">
    <source>
        <dbReference type="ARBA" id="ARBA00023163"/>
    </source>
</evidence>
<sequence>MVDTKQSRPRGRPRAFDPDAAVATAQQLFHARSYDDVSVADITGTLGINPPSFYAAFGSKAQLFGKVLDRYACDGAIPLQQLLDPARPVIECLAAVLEEAACRYAGKAGASGCMVIEGVQSIDEDAKRAAMVFLVGAEAAIRDFVAARHPEAADRVMDYMTTVMMGLSTNARRGHDHARLLESARLAVGGLERAMAGPG</sequence>
<reference evidence="6" key="1">
    <citation type="submission" date="2023-07" db="EMBL/GenBank/DDBJ databases">
        <title>Functional and genomic diversity of the sorghum phyllosphere microbiome.</title>
        <authorList>
            <person name="Shade A."/>
        </authorList>
    </citation>
    <scope>NUCLEOTIDE SEQUENCE</scope>
    <source>
        <strain evidence="6">SORGH_AS_0457</strain>
    </source>
</reference>
<dbReference type="SUPFAM" id="SSF46689">
    <property type="entry name" value="Homeodomain-like"/>
    <property type="match status" value="1"/>
</dbReference>
<dbReference type="Pfam" id="PF00440">
    <property type="entry name" value="TetR_N"/>
    <property type="match status" value="1"/>
</dbReference>
<keyword evidence="3" id="KW-0804">Transcription</keyword>
<accession>A0AAP5EAP1</accession>
<gene>
    <name evidence="6" type="ORF">QE424_003398</name>
</gene>